<feature type="compositionally biased region" description="Polar residues" evidence="6">
    <location>
        <begin position="1"/>
        <end position="12"/>
    </location>
</feature>
<dbReference type="Proteomes" id="UP001295423">
    <property type="component" value="Unassembled WGS sequence"/>
</dbReference>
<organism evidence="8 9">
    <name type="scientific">Cylindrotheca closterium</name>
    <dbReference type="NCBI Taxonomy" id="2856"/>
    <lineage>
        <taxon>Eukaryota</taxon>
        <taxon>Sar</taxon>
        <taxon>Stramenopiles</taxon>
        <taxon>Ochrophyta</taxon>
        <taxon>Bacillariophyta</taxon>
        <taxon>Bacillariophyceae</taxon>
        <taxon>Bacillariophycidae</taxon>
        <taxon>Bacillariales</taxon>
        <taxon>Bacillariaceae</taxon>
        <taxon>Cylindrotheca</taxon>
    </lineage>
</organism>
<feature type="region of interest" description="Disordered" evidence="6">
    <location>
        <begin position="1"/>
        <end position="49"/>
    </location>
</feature>
<evidence type="ECO:0000313" key="8">
    <source>
        <dbReference type="EMBL" id="CAJ1961353.1"/>
    </source>
</evidence>
<dbReference type="Pfam" id="PF07683">
    <property type="entry name" value="CobW_C"/>
    <property type="match status" value="1"/>
</dbReference>
<evidence type="ECO:0000256" key="2">
    <source>
        <dbReference type="ARBA" id="ARBA00022801"/>
    </source>
</evidence>
<dbReference type="AlphaFoldDB" id="A0AAD2G3U2"/>
<keyword evidence="9" id="KW-1185">Reference proteome</keyword>
<proteinExistence type="inferred from homology"/>
<dbReference type="GO" id="GO:0016787">
    <property type="term" value="F:hydrolase activity"/>
    <property type="evidence" value="ECO:0007669"/>
    <property type="project" value="UniProtKB-KW"/>
</dbReference>
<evidence type="ECO:0000256" key="4">
    <source>
        <dbReference type="ARBA" id="ARBA00034320"/>
    </source>
</evidence>
<evidence type="ECO:0000256" key="5">
    <source>
        <dbReference type="ARBA" id="ARBA00049117"/>
    </source>
</evidence>
<dbReference type="CDD" id="cd03112">
    <property type="entry name" value="CobW-like"/>
    <property type="match status" value="1"/>
</dbReference>
<feature type="compositionally biased region" description="Acidic residues" evidence="6">
    <location>
        <begin position="656"/>
        <end position="685"/>
    </location>
</feature>
<reference evidence="8" key="1">
    <citation type="submission" date="2023-08" db="EMBL/GenBank/DDBJ databases">
        <authorList>
            <person name="Audoor S."/>
            <person name="Bilcke G."/>
        </authorList>
    </citation>
    <scope>NUCLEOTIDE SEQUENCE</scope>
</reference>
<dbReference type="SUPFAM" id="SSF52540">
    <property type="entry name" value="P-loop containing nucleoside triphosphate hydrolases"/>
    <property type="match status" value="1"/>
</dbReference>
<evidence type="ECO:0000313" key="9">
    <source>
        <dbReference type="Proteomes" id="UP001295423"/>
    </source>
</evidence>
<dbReference type="EMBL" id="CAKOGP040002091">
    <property type="protein sequence ID" value="CAJ1961353.1"/>
    <property type="molecule type" value="Genomic_DNA"/>
</dbReference>
<dbReference type="PANTHER" id="PTHR43603:SF1">
    <property type="entry name" value="ZINC-REGULATED GTPASE METALLOPROTEIN ACTIVATOR 1"/>
    <property type="match status" value="1"/>
</dbReference>
<dbReference type="PANTHER" id="PTHR43603">
    <property type="entry name" value="COBW DOMAIN-CONTAINING PROTEIN DDB_G0274527"/>
    <property type="match status" value="1"/>
</dbReference>
<dbReference type="SUPFAM" id="SSF90002">
    <property type="entry name" value="Hypothetical protein YjiA, C-terminal domain"/>
    <property type="match status" value="1"/>
</dbReference>
<sequence>MAKRTSPLSNTINNSDNSSKNNKNKNKKRKKNKNKPMQNDAPPPPPPIPVTVLSGFLGSGKTTLMKHILTSMDHGLKIAMIVNDMAELDIDGKVIQSAVVVNKPEVVTLQNGCICCNLRGDLIREIYRIQQLGQFDYVLIESTGIAEPQQVAESFCVDPETMELAVEQLTRTAGDNDNTPNVTGKMLLNAANLDTCVTVVDALHFPKYLSSLERFKDIFDDGLDQAATNSEEEGEKSISQLMIEQVEFANVIVLNKTDMVSSEKELNTSRALIKTLNPKAKVITASHGQIDVKEILNTGLFDLGQASESPGWLLSLKEHGVSGAPGEADEYGVTSFVYKNRSPFHPFRLYKFLRQFFCFANEWNASSPESSVKKIGKDDQTKAALNQKYGRILRSKGNCWLAGRDRHIYDWAQTGQIMALQPGQPWFCTLPAEEWGISLSIEDMKAIKDSFYGQDAKSGKKIPHDFGDRQSVVVLIGTDLKQEAITQALNDCCLSEEELKAHTTDLPYGSYADPLQPNEVVECDGVRSLFMVARHGQDQHFHVPRGSSFTIQNLSLLFHPVKLDYNLCYMVRVWLDKTDVTKRGVLLATLRAPEYEQHSMCMTILPCDVNGGEMDSNRRLRVEVIVTAKDRTDPTLDLMQLCEVHIVGKVEPLPFSEDDEMQAQEAMTDEDTDDANEDDEACKRQ</sequence>
<dbReference type="Gene3D" id="3.40.50.300">
    <property type="entry name" value="P-loop containing nucleotide triphosphate hydrolases"/>
    <property type="match status" value="1"/>
</dbReference>
<dbReference type="Gene3D" id="3.30.1220.10">
    <property type="entry name" value="CobW-like, C-terminal domain"/>
    <property type="match status" value="1"/>
</dbReference>
<evidence type="ECO:0000259" key="7">
    <source>
        <dbReference type="SMART" id="SM00833"/>
    </source>
</evidence>
<accession>A0AAD2G3U2</accession>
<gene>
    <name evidence="8" type="ORF">CYCCA115_LOCUS19154</name>
</gene>
<dbReference type="InterPro" id="IPR036627">
    <property type="entry name" value="CobW-likC_sf"/>
</dbReference>
<dbReference type="Pfam" id="PF02492">
    <property type="entry name" value="cobW"/>
    <property type="match status" value="2"/>
</dbReference>
<keyword evidence="3" id="KW-0143">Chaperone</keyword>
<dbReference type="InterPro" id="IPR003495">
    <property type="entry name" value="CobW/HypB/UreG_nucleotide-bd"/>
</dbReference>
<evidence type="ECO:0000256" key="3">
    <source>
        <dbReference type="ARBA" id="ARBA00023186"/>
    </source>
</evidence>
<evidence type="ECO:0000256" key="1">
    <source>
        <dbReference type="ARBA" id="ARBA00022741"/>
    </source>
</evidence>
<evidence type="ECO:0000256" key="6">
    <source>
        <dbReference type="SAM" id="MobiDB-lite"/>
    </source>
</evidence>
<dbReference type="GO" id="GO:0000166">
    <property type="term" value="F:nucleotide binding"/>
    <property type="evidence" value="ECO:0007669"/>
    <property type="project" value="UniProtKB-KW"/>
</dbReference>
<protein>
    <recommendedName>
        <fullName evidence="7">CobW C-terminal domain-containing protein</fullName>
    </recommendedName>
</protein>
<name>A0AAD2G3U2_9STRA</name>
<feature type="compositionally biased region" description="Basic residues" evidence="6">
    <location>
        <begin position="22"/>
        <end position="34"/>
    </location>
</feature>
<feature type="region of interest" description="Disordered" evidence="6">
    <location>
        <begin position="654"/>
        <end position="685"/>
    </location>
</feature>
<comment type="caution">
    <text evidence="8">The sequence shown here is derived from an EMBL/GenBank/DDBJ whole genome shotgun (WGS) entry which is preliminary data.</text>
</comment>
<comment type="catalytic activity">
    <reaction evidence="5">
        <text>GTP + H2O = GDP + phosphate + H(+)</text>
        <dbReference type="Rhea" id="RHEA:19669"/>
        <dbReference type="ChEBI" id="CHEBI:15377"/>
        <dbReference type="ChEBI" id="CHEBI:15378"/>
        <dbReference type="ChEBI" id="CHEBI:37565"/>
        <dbReference type="ChEBI" id="CHEBI:43474"/>
        <dbReference type="ChEBI" id="CHEBI:58189"/>
    </reaction>
    <physiologicalReaction direction="left-to-right" evidence="5">
        <dbReference type="Rhea" id="RHEA:19670"/>
    </physiologicalReaction>
</comment>
<dbReference type="InterPro" id="IPR051927">
    <property type="entry name" value="Zn_Chap_cDPG_Synth"/>
</dbReference>
<dbReference type="InterPro" id="IPR011629">
    <property type="entry name" value="CobW-like_C"/>
</dbReference>
<keyword evidence="1" id="KW-0547">Nucleotide-binding</keyword>
<comment type="similarity">
    <text evidence="4">Belongs to the SIMIBI class G3E GTPase family. ZNG1 subfamily.</text>
</comment>
<keyword evidence="2" id="KW-0378">Hydrolase</keyword>
<feature type="domain" description="CobW C-terminal" evidence="7">
    <location>
        <begin position="333"/>
        <end position="493"/>
    </location>
</feature>
<dbReference type="SMART" id="SM00833">
    <property type="entry name" value="CobW_C"/>
    <property type="match status" value="1"/>
</dbReference>
<dbReference type="InterPro" id="IPR027417">
    <property type="entry name" value="P-loop_NTPase"/>
</dbReference>